<keyword evidence="1" id="KW-0677">Repeat</keyword>
<dbReference type="Gene3D" id="1.25.40.20">
    <property type="entry name" value="Ankyrin repeat-containing domain"/>
    <property type="match status" value="5"/>
</dbReference>
<evidence type="ECO:0000256" key="4">
    <source>
        <dbReference type="SAM" id="MobiDB-lite"/>
    </source>
</evidence>
<keyword evidence="2 3" id="KW-0040">ANK repeat</keyword>
<feature type="repeat" description="ANK" evidence="3">
    <location>
        <begin position="1519"/>
        <end position="1551"/>
    </location>
</feature>
<dbReference type="SUPFAM" id="SSF48403">
    <property type="entry name" value="Ankyrin repeat"/>
    <property type="match status" value="3"/>
</dbReference>
<evidence type="ECO:0008006" key="7">
    <source>
        <dbReference type="Google" id="ProtNLM"/>
    </source>
</evidence>
<proteinExistence type="predicted"/>
<dbReference type="PROSITE" id="PS50297">
    <property type="entry name" value="ANK_REP_REGION"/>
    <property type="match status" value="5"/>
</dbReference>
<comment type="caution">
    <text evidence="5">The sequence shown here is derived from an EMBL/GenBank/DDBJ whole genome shotgun (WGS) entry which is preliminary data.</text>
</comment>
<dbReference type="InterPro" id="IPR036770">
    <property type="entry name" value="Ankyrin_rpt-contain_sf"/>
</dbReference>
<feature type="repeat" description="ANK" evidence="3">
    <location>
        <begin position="1115"/>
        <end position="1147"/>
    </location>
</feature>
<evidence type="ECO:0000313" key="5">
    <source>
        <dbReference type="EMBL" id="KAF4467558.1"/>
    </source>
</evidence>
<organism evidence="5 6">
    <name type="scientific">Fusarium albosuccineum</name>
    <dbReference type="NCBI Taxonomy" id="1237068"/>
    <lineage>
        <taxon>Eukaryota</taxon>
        <taxon>Fungi</taxon>
        <taxon>Dikarya</taxon>
        <taxon>Ascomycota</taxon>
        <taxon>Pezizomycotina</taxon>
        <taxon>Sordariomycetes</taxon>
        <taxon>Hypocreomycetidae</taxon>
        <taxon>Hypocreales</taxon>
        <taxon>Nectriaceae</taxon>
        <taxon>Fusarium</taxon>
        <taxon>Fusarium decemcellulare species complex</taxon>
    </lineage>
</organism>
<reference evidence="5 6" key="1">
    <citation type="submission" date="2020-01" db="EMBL/GenBank/DDBJ databases">
        <title>Identification and distribution of gene clusters putatively required for synthesis of sphingolipid metabolism inhibitors in phylogenetically diverse species of the filamentous fungus Fusarium.</title>
        <authorList>
            <person name="Kim H.-S."/>
            <person name="Busman M."/>
            <person name="Brown D.W."/>
            <person name="Divon H."/>
            <person name="Uhlig S."/>
            <person name="Proctor R.H."/>
        </authorList>
    </citation>
    <scope>NUCLEOTIDE SEQUENCE [LARGE SCALE GENOMIC DNA]</scope>
    <source>
        <strain evidence="5 6">NRRL 20459</strain>
    </source>
</reference>
<dbReference type="SMART" id="SM00248">
    <property type="entry name" value="ANK"/>
    <property type="match status" value="15"/>
</dbReference>
<accession>A0A8H4LG99</accession>
<dbReference type="Pfam" id="PF12796">
    <property type="entry name" value="Ank_2"/>
    <property type="match status" value="3"/>
</dbReference>
<dbReference type="OrthoDB" id="194358at2759"/>
<evidence type="ECO:0000256" key="3">
    <source>
        <dbReference type="PROSITE-ProRule" id="PRU00023"/>
    </source>
</evidence>
<evidence type="ECO:0000256" key="2">
    <source>
        <dbReference type="ARBA" id="ARBA00023043"/>
    </source>
</evidence>
<dbReference type="InterPro" id="IPR002110">
    <property type="entry name" value="Ankyrin_rpt"/>
</dbReference>
<dbReference type="PANTHER" id="PTHR24198">
    <property type="entry name" value="ANKYRIN REPEAT AND PROTEIN KINASE DOMAIN-CONTAINING PROTEIN"/>
    <property type="match status" value="1"/>
</dbReference>
<feature type="repeat" description="ANK" evidence="3">
    <location>
        <begin position="531"/>
        <end position="563"/>
    </location>
</feature>
<protein>
    <recommendedName>
        <fullName evidence="7">Ankyrin</fullName>
    </recommendedName>
</protein>
<keyword evidence="6" id="KW-1185">Reference proteome</keyword>
<sequence>MSAVQPTMLKRISSLKQSTVDVCSAINAHIRDDAPSKGSSKTPSKSDLKPLVVELRLLGGALHSLESLITELSNNGHAPTIDSGADWPLVERCELLITALSASYSVATPEGLRAAKSSLLDNRAQFSFVLGSESLEDIALQFSILGSDTTIPQLVPRRDEEDTETVEIPGRSRFGGDAEEDPTPEEVSSWLSVLNAHGREPAEYSREMMLVQSRRMTVPDYRIAATQWPKYAEKYWQKLRPQVCSLFRTQNSFVQWVLEFARETFPRTLGSLALSPRLLIELTDALCNGISPLHVAAALGLPNLCRDLLSMGGDINQSSLLGSPLFCALMGVKVLVTRSEPDSWTSLLVGEDSDVDQAATVLLLLEAGADCSYRYHWHNADGQVSLAGLAFWAAMTTKHEAIFTRIVSHGCLLDRNFSQFLQRETLLRRGQLHRTRFARLLTYVYDLTLFGIQSDEEEDYGELQRTVSKLMKHANIKFAFSKDSGKIAALDDARISDVTRDAVLDFDVTLIQRLTHDPRFDPNLPYDKRGLAGTILHMATEGSQFEIMDILIGAGADVRARDANGRTPLMVVEETTALSKLVLEYKAPTSDVDNDGRTIWHLAASSNDVDLLKWLWENDPHKEQNLRTECDSGFTPLKAAFAYVHNLAHVLKSSRQVSPSAARFLLDMSLEHMGISPDNNQELAPLAVEWGNRYLLEKLFEAIPDVNEGDVALPMSLNMSASPELVAMVLRKYQSLPLQFTSGETVAETVITNTRLLPARPSIFPQPTSHPSCFPAMTRSAYQQLLTPEVIRSRDHEGRGIWQRFCFNVLPLLGGPSADHPSNLHFLSAFICMTISCLVENGALSDYETATGEWAILCMAQREGRPSWESWQFPFISAILRASDSPSRFFGSFEAALLLQEATRLRHRDLVEQLIKKGVSIHKPWKEFGNESLLEDFLCTDADIGMIRPLLSNTKPEDFIARQTETFDAILHMPDDLLAMEIVGQFVKCGLNPNHLPTETELSMQPPRSILTEAVSQYKAEIASALLERGADPGLSGPDGYNALIAAADTGQVTVLEEIVEKASADFDWHCIYEEDGITYNALQMAAANGHRDVLQLLLEATPLTEAIDAVTSKNGLSPAHLAAKAGSLDCLKILTRFGGDLEAKDASGRTPLFWAVLGTNEEVIEYLKESLLDPEQEEDYGISLLDPLLPAGPKDDLEGEPEAQELVSRPSHGRASKPTRESESRRLGAMIADTISRHRPGRGGLFASLLNHVSKEELESAILPCGGCTLLSYTAACCLVNPMLELLELGFRGLVTGCSKHWPGGYNAILHGCLQIQKLLEFNIFLTPEKLYNFFRRCLDAYLAEGRLWFHLSCPPIYAICHYQHTIGGSTFVHQEKVLRIFIDHLVDHADDYWSLMEKTGLSGLSESTGTNEGTASRLLRFVLNLRSQDHPGVAYLQAIDATALHTLVSTYAKDDALVPESEAFCNMAQMLISNGADVNARDSDLTTPLHLATEFHLLPLLELFLEAGADPNARDSDGVAPLGQAAAAGEVDVVRCLLRYGADPRTFNGLGYFDVGSEVESLPELFSLGLDPYDTTLGDASIASRMLSSNATTRAYALNAPFDFYRLAEREPAFLSSFLVRAACSPIMLQAVLRRIPKELVSDVVNFQPSSSLSPGCYVIKTEDTGLLEQLINFGFDFEREWCDSGSALMFAGTIGAFKCFKTLVLRGARLSYVTTDRYGREIVRSVVEATRVYPKLLQWLLVGRHHETKLLDAEAHSAPFSATKPWSGPRRAAYRFIGNKSQHARLDDESMADYHHRITLLRKSFEGKVMPVTLLE</sequence>
<dbReference type="EMBL" id="JAADYS010000728">
    <property type="protein sequence ID" value="KAF4467558.1"/>
    <property type="molecule type" value="Genomic_DNA"/>
</dbReference>
<feature type="repeat" description="ANK" evidence="3">
    <location>
        <begin position="1486"/>
        <end position="1518"/>
    </location>
</feature>
<feature type="region of interest" description="Disordered" evidence="4">
    <location>
        <begin position="157"/>
        <end position="182"/>
    </location>
</feature>
<evidence type="ECO:0000256" key="1">
    <source>
        <dbReference type="ARBA" id="ARBA00022737"/>
    </source>
</evidence>
<feature type="repeat" description="ANK" evidence="3">
    <location>
        <begin position="288"/>
        <end position="320"/>
    </location>
</feature>
<feature type="region of interest" description="Disordered" evidence="4">
    <location>
        <begin position="1192"/>
        <end position="1225"/>
    </location>
</feature>
<dbReference type="PANTHER" id="PTHR24198:SF165">
    <property type="entry name" value="ANKYRIN REPEAT-CONTAINING PROTEIN-RELATED"/>
    <property type="match status" value="1"/>
</dbReference>
<dbReference type="PRINTS" id="PR01415">
    <property type="entry name" value="ANKYRIN"/>
</dbReference>
<dbReference type="PROSITE" id="PS50088">
    <property type="entry name" value="ANK_REPEAT"/>
    <property type="match status" value="5"/>
</dbReference>
<dbReference type="Pfam" id="PF00023">
    <property type="entry name" value="Ank"/>
    <property type="match status" value="1"/>
</dbReference>
<name>A0A8H4LG99_9HYPO</name>
<evidence type="ECO:0000313" key="6">
    <source>
        <dbReference type="Proteomes" id="UP000554235"/>
    </source>
</evidence>
<dbReference type="Proteomes" id="UP000554235">
    <property type="component" value="Unassembled WGS sequence"/>
</dbReference>
<gene>
    <name evidence="5" type="ORF">FALBO_5566</name>
</gene>